<dbReference type="GO" id="GO:0006450">
    <property type="term" value="P:regulation of translational fidelity"/>
    <property type="evidence" value="ECO:0007669"/>
    <property type="project" value="InterPro"/>
</dbReference>
<dbReference type="SUPFAM" id="SSF141000">
    <property type="entry name" value="Glu-tRNAGln amidotransferase C subunit"/>
    <property type="match status" value="1"/>
</dbReference>
<protein>
    <recommendedName>
        <fullName evidence="3">Aspartyl/glutamyl-tRNA(Asn/Gln) amidotransferase subunit C</fullName>
    </recommendedName>
</protein>
<name>A0A1G2T0B1_9BACT</name>
<sequence length="96" mass="10870">MDAQKVLNLAKLARIEMGAEEAEKLSNEFGAILNYVGEVKKVEEGNKVDKFDKEVYATRNVMREDGEPHESGLYTEQILKQAPAREGDYLKVKKIL</sequence>
<dbReference type="NCBIfam" id="TIGR00135">
    <property type="entry name" value="gatC"/>
    <property type="match status" value="1"/>
</dbReference>
<dbReference type="InterPro" id="IPR036113">
    <property type="entry name" value="Asp/Glu-ADT_sf_sub_c"/>
</dbReference>
<dbReference type="Proteomes" id="UP000178107">
    <property type="component" value="Unassembled WGS sequence"/>
</dbReference>
<dbReference type="InterPro" id="IPR003837">
    <property type="entry name" value="GatC"/>
</dbReference>
<reference evidence="1 2" key="1">
    <citation type="journal article" date="2016" name="Nat. Commun.">
        <title>Thousands of microbial genomes shed light on interconnected biogeochemical processes in an aquifer system.</title>
        <authorList>
            <person name="Anantharaman K."/>
            <person name="Brown C.T."/>
            <person name="Hug L.A."/>
            <person name="Sharon I."/>
            <person name="Castelle C.J."/>
            <person name="Probst A.J."/>
            <person name="Thomas B.C."/>
            <person name="Singh A."/>
            <person name="Wilkins M.J."/>
            <person name="Karaoz U."/>
            <person name="Brodie E.L."/>
            <person name="Williams K.H."/>
            <person name="Hubbard S.S."/>
            <person name="Banfield J.F."/>
        </authorList>
    </citation>
    <scope>NUCLEOTIDE SEQUENCE [LARGE SCALE GENOMIC DNA]</scope>
</reference>
<evidence type="ECO:0000313" key="1">
    <source>
        <dbReference type="EMBL" id="OHA90674.1"/>
    </source>
</evidence>
<evidence type="ECO:0008006" key="3">
    <source>
        <dbReference type="Google" id="ProtNLM"/>
    </source>
</evidence>
<comment type="caution">
    <text evidence="1">The sequence shown here is derived from an EMBL/GenBank/DDBJ whole genome shotgun (WGS) entry which is preliminary data.</text>
</comment>
<accession>A0A1G2T0B1</accession>
<evidence type="ECO:0000313" key="2">
    <source>
        <dbReference type="Proteomes" id="UP000178107"/>
    </source>
</evidence>
<gene>
    <name evidence="1" type="ORF">A2838_03080</name>
</gene>
<dbReference type="Pfam" id="PF02686">
    <property type="entry name" value="GatC"/>
    <property type="match status" value="1"/>
</dbReference>
<dbReference type="AlphaFoldDB" id="A0A1G2T0B1"/>
<proteinExistence type="predicted"/>
<dbReference type="EMBL" id="MHVH01000003">
    <property type="protein sequence ID" value="OHA90674.1"/>
    <property type="molecule type" value="Genomic_DNA"/>
</dbReference>
<dbReference type="Gene3D" id="1.10.20.60">
    <property type="entry name" value="Glu-tRNAGln amidotransferase C subunit, N-terminal domain"/>
    <property type="match status" value="1"/>
</dbReference>
<organism evidence="1 2">
    <name type="scientific">Candidatus Zambryskibacteria bacterium RIFCSPHIGHO2_01_FULL_46_25</name>
    <dbReference type="NCBI Taxonomy" id="1802738"/>
    <lineage>
        <taxon>Bacteria</taxon>
        <taxon>Candidatus Zambryskiibacteriota</taxon>
    </lineage>
</organism>